<gene>
    <name evidence="1" type="ORF">NTEN_LOCUS1427</name>
</gene>
<reference evidence="1 2" key="1">
    <citation type="submission" date="2020-02" db="EMBL/GenBank/DDBJ databases">
        <authorList>
            <person name="Ferguson B K."/>
        </authorList>
    </citation>
    <scope>NUCLEOTIDE SEQUENCE [LARGE SCALE GENOMIC DNA]</scope>
</reference>
<keyword evidence="2" id="KW-1185">Reference proteome</keyword>
<dbReference type="EMBL" id="CADCXU010002011">
    <property type="protein sequence ID" value="CAA9994611.1"/>
    <property type="molecule type" value="Genomic_DNA"/>
</dbReference>
<dbReference type="Proteomes" id="UP000479000">
    <property type="component" value="Unassembled WGS sequence"/>
</dbReference>
<evidence type="ECO:0000313" key="2">
    <source>
        <dbReference type="Proteomes" id="UP000479000"/>
    </source>
</evidence>
<accession>A0A6H5FYU8</accession>
<proteinExistence type="predicted"/>
<organism evidence="1 2">
    <name type="scientific">Nesidiocoris tenuis</name>
    <dbReference type="NCBI Taxonomy" id="355587"/>
    <lineage>
        <taxon>Eukaryota</taxon>
        <taxon>Metazoa</taxon>
        <taxon>Ecdysozoa</taxon>
        <taxon>Arthropoda</taxon>
        <taxon>Hexapoda</taxon>
        <taxon>Insecta</taxon>
        <taxon>Pterygota</taxon>
        <taxon>Neoptera</taxon>
        <taxon>Paraneoptera</taxon>
        <taxon>Hemiptera</taxon>
        <taxon>Heteroptera</taxon>
        <taxon>Panheteroptera</taxon>
        <taxon>Cimicomorpha</taxon>
        <taxon>Miridae</taxon>
        <taxon>Dicyphina</taxon>
        <taxon>Nesidiocoris</taxon>
    </lineage>
</organism>
<sequence>MSSEDKIPLEEEQLRYKDEYKRILADLVVSRNRTEDEVAIEGSTSKCQIEETVDEGVPEKLEIATSSAKD</sequence>
<evidence type="ECO:0000313" key="1">
    <source>
        <dbReference type="EMBL" id="CAA9994611.1"/>
    </source>
</evidence>
<protein>
    <submittedName>
        <fullName evidence="1">Uncharacterized protein</fullName>
    </submittedName>
</protein>
<dbReference type="AlphaFoldDB" id="A0A6H5FYU8"/>
<name>A0A6H5FYU8_9HEMI</name>